<gene>
    <name evidence="3" type="ORF">GCL60_00200</name>
</gene>
<proteinExistence type="predicted"/>
<evidence type="ECO:0000313" key="3">
    <source>
        <dbReference type="EMBL" id="KAB8040371.1"/>
    </source>
</evidence>
<dbReference type="OrthoDB" id="9943479at2"/>
<dbReference type="Proteomes" id="UP000437748">
    <property type="component" value="Unassembled WGS sequence"/>
</dbReference>
<feature type="region of interest" description="Disordered" evidence="1">
    <location>
        <begin position="140"/>
        <end position="164"/>
    </location>
</feature>
<dbReference type="RefSeq" id="WP_153417885.1">
    <property type="nucleotide sequence ID" value="NZ_WFLM01000001.1"/>
</dbReference>
<name>A0A6N6VVL1_9BACT</name>
<protein>
    <recommendedName>
        <fullName evidence="5">OmpA family protein</fullName>
    </recommendedName>
</protein>
<sequence>MYLKKIIAPLIPFSILSSGYTFAISSDSNKQNKFECNIDFDSGKSSINHPKIDLCLEQIPKNEKIIFLQIISSADHKGSYPFNKKLTEERLDKIYSYVSQKIKAQDVKLLAVGKNEKLGKRANILIITEKEEKITPVITDQSSIQSNNQNNLNNNYNKPIYRKTTENYSETKNYTLDRKLE</sequence>
<dbReference type="AlphaFoldDB" id="A0A6N6VVL1"/>
<evidence type="ECO:0008006" key="5">
    <source>
        <dbReference type="Google" id="ProtNLM"/>
    </source>
</evidence>
<dbReference type="Gene3D" id="3.30.1330.60">
    <property type="entry name" value="OmpA-like domain"/>
    <property type="match status" value="1"/>
</dbReference>
<evidence type="ECO:0000256" key="1">
    <source>
        <dbReference type="SAM" id="MobiDB-lite"/>
    </source>
</evidence>
<accession>A0A6N6VVL1</accession>
<organism evidence="3 4">
    <name type="scientific">Silvanigrella paludirubra</name>
    <dbReference type="NCBI Taxonomy" id="2499159"/>
    <lineage>
        <taxon>Bacteria</taxon>
        <taxon>Pseudomonadati</taxon>
        <taxon>Bdellovibrionota</taxon>
        <taxon>Oligoflexia</taxon>
        <taxon>Silvanigrellales</taxon>
        <taxon>Silvanigrellaceae</taxon>
        <taxon>Silvanigrella</taxon>
    </lineage>
</organism>
<keyword evidence="4" id="KW-1185">Reference proteome</keyword>
<feature type="chain" id="PRO_5026937987" description="OmpA family protein" evidence="2">
    <location>
        <begin position="24"/>
        <end position="181"/>
    </location>
</feature>
<keyword evidence="2" id="KW-0732">Signal</keyword>
<dbReference type="InterPro" id="IPR036737">
    <property type="entry name" value="OmpA-like_sf"/>
</dbReference>
<feature type="signal peptide" evidence="2">
    <location>
        <begin position="1"/>
        <end position="23"/>
    </location>
</feature>
<evidence type="ECO:0000256" key="2">
    <source>
        <dbReference type="SAM" id="SignalP"/>
    </source>
</evidence>
<feature type="compositionally biased region" description="Low complexity" evidence="1">
    <location>
        <begin position="141"/>
        <end position="157"/>
    </location>
</feature>
<comment type="caution">
    <text evidence="3">The sequence shown here is derived from an EMBL/GenBank/DDBJ whole genome shotgun (WGS) entry which is preliminary data.</text>
</comment>
<evidence type="ECO:0000313" key="4">
    <source>
        <dbReference type="Proteomes" id="UP000437748"/>
    </source>
</evidence>
<dbReference type="EMBL" id="WFLM01000001">
    <property type="protein sequence ID" value="KAB8040371.1"/>
    <property type="molecule type" value="Genomic_DNA"/>
</dbReference>
<reference evidence="3 4" key="1">
    <citation type="submission" date="2019-10" db="EMBL/GenBank/DDBJ databases">
        <title>New species of Slilvanegrellaceae.</title>
        <authorList>
            <person name="Pitt A."/>
            <person name="Hahn M.W."/>
        </authorList>
    </citation>
    <scope>NUCLEOTIDE SEQUENCE [LARGE SCALE GENOMIC DNA]</scope>
    <source>
        <strain evidence="3 4">SP-Ram-0.45-NSY-1</strain>
    </source>
</reference>